<gene>
    <name evidence="2" type="ORF">NW766_011864</name>
</gene>
<dbReference type="Gene3D" id="1.25.40.10">
    <property type="entry name" value="Tetratricopeptide repeat domain"/>
    <property type="match status" value="1"/>
</dbReference>
<sequence length="735" mass="82314">MDMYQVHSQANHGTVIWRMTKYLKTKDLADLELAVKESEATLLSTPEGHVYRAGRRESLGNLYLKRHSRSGNISDLDLALGVLQDAQGIQVPTRKITVFKRIDVAIQNWKVAINVTKLDHPDRIQRLYDLGCKYTARYRRTETIADLNEGVDLFQQCLQAASDDDPQRTSLIACLGTCCEDRHGRTKSMADIDKSLQLRETALHLTPSHDSQYFVALINLGAGHGIRFQSSKNPKDIESALQRFREALDVMPDEPLSRKISLQGLTKAHEQMYQQNGTLGDLETAIKYQEESIASGPDNHPDEVFCLTELGNLYQDGYRVTREQADIDTAVEKYGFGLKSGISPPKDRFKSGRDLFYIYADAQKWTSAYDIAGSSMDLVPLLTPRFPENSDKQHLVTEMADFAADAAAVALRAGQSPSVAVHLLEQGRGIISSSLNEMRRDLSDLENRYPDHASRFSKLREDLDRPGTSTEVDQRYGLAEMLETLIKEIRSLPGFERFLLPLTEEEIKTAAWDGPIVVLNASQYGCAAVVVKYDAVKVLQLSILHHADLHTRSMTFTSPDKIHSQVLTWLWDSIGCPVLDFLGITEPSAEHWPRMWWIPMPILSKFPIHGAGYHDSGLGSTMLDRVISSYSSSIRALIHGRRGHTPPRDTSRSKNVVLVGVENTPGHRSLPFTSEEVQQLADTCAAPYLNIKRPQPYQEEVIDTLRECDIFHFAGHGFCDSKNPSRSALLLGDGP</sequence>
<name>A0A9W8PF18_9HYPO</name>
<proteinExistence type="predicted"/>
<dbReference type="AlphaFoldDB" id="A0A9W8PF18"/>
<evidence type="ECO:0000259" key="1">
    <source>
        <dbReference type="Pfam" id="PF12770"/>
    </source>
</evidence>
<dbReference type="InterPro" id="IPR011990">
    <property type="entry name" value="TPR-like_helical_dom_sf"/>
</dbReference>
<protein>
    <recommendedName>
        <fullName evidence="1">CHAT domain-containing protein</fullName>
    </recommendedName>
</protein>
<keyword evidence="3" id="KW-1185">Reference proteome</keyword>
<comment type="caution">
    <text evidence="2">The sequence shown here is derived from an EMBL/GenBank/DDBJ whole genome shotgun (WGS) entry which is preliminary data.</text>
</comment>
<feature type="domain" description="CHAT" evidence="1">
    <location>
        <begin position="566"/>
        <end position="732"/>
    </location>
</feature>
<reference evidence="2" key="1">
    <citation type="submission" date="2022-10" db="EMBL/GenBank/DDBJ databases">
        <title>Fusarium specimens isolated from Avocado Roots.</title>
        <authorList>
            <person name="Stajich J."/>
            <person name="Roper C."/>
            <person name="Heimlech-Rivalta G."/>
        </authorList>
    </citation>
    <scope>NUCLEOTIDE SEQUENCE</scope>
    <source>
        <strain evidence="2">CF00143</strain>
    </source>
</reference>
<dbReference type="Pfam" id="PF12770">
    <property type="entry name" value="CHAT"/>
    <property type="match status" value="1"/>
</dbReference>
<dbReference type="SUPFAM" id="SSF48452">
    <property type="entry name" value="TPR-like"/>
    <property type="match status" value="1"/>
</dbReference>
<evidence type="ECO:0000313" key="2">
    <source>
        <dbReference type="EMBL" id="KAJ4004008.1"/>
    </source>
</evidence>
<dbReference type="EMBL" id="JAPDHF010000025">
    <property type="protein sequence ID" value="KAJ4004008.1"/>
    <property type="molecule type" value="Genomic_DNA"/>
</dbReference>
<dbReference type="Proteomes" id="UP001152130">
    <property type="component" value="Unassembled WGS sequence"/>
</dbReference>
<evidence type="ECO:0000313" key="3">
    <source>
        <dbReference type="Proteomes" id="UP001152130"/>
    </source>
</evidence>
<dbReference type="InterPro" id="IPR024983">
    <property type="entry name" value="CHAT_dom"/>
</dbReference>
<accession>A0A9W8PF18</accession>
<organism evidence="2 3">
    <name type="scientific">Fusarium irregulare</name>
    <dbReference type="NCBI Taxonomy" id="2494466"/>
    <lineage>
        <taxon>Eukaryota</taxon>
        <taxon>Fungi</taxon>
        <taxon>Dikarya</taxon>
        <taxon>Ascomycota</taxon>
        <taxon>Pezizomycotina</taxon>
        <taxon>Sordariomycetes</taxon>
        <taxon>Hypocreomycetidae</taxon>
        <taxon>Hypocreales</taxon>
        <taxon>Nectriaceae</taxon>
        <taxon>Fusarium</taxon>
        <taxon>Fusarium incarnatum-equiseti species complex</taxon>
    </lineage>
</organism>